<feature type="region of interest" description="Disordered" evidence="1">
    <location>
        <begin position="405"/>
        <end position="573"/>
    </location>
</feature>
<organism evidence="2 3">
    <name type="scientific">Potamilus streckersoni</name>
    <dbReference type="NCBI Taxonomy" id="2493646"/>
    <lineage>
        <taxon>Eukaryota</taxon>
        <taxon>Metazoa</taxon>
        <taxon>Spiralia</taxon>
        <taxon>Lophotrochozoa</taxon>
        <taxon>Mollusca</taxon>
        <taxon>Bivalvia</taxon>
        <taxon>Autobranchia</taxon>
        <taxon>Heteroconchia</taxon>
        <taxon>Palaeoheterodonta</taxon>
        <taxon>Unionida</taxon>
        <taxon>Unionoidea</taxon>
        <taxon>Unionidae</taxon>
        <taxon>Ambleminae</taxon>
        <taxon>Lampsilini</taxon>
        <taxon>Potamilus</taxon>
    </lineage>
</organism>
<evidence type="ECO:0000313" key="3">
    <source>
        <dbReference type="Proteomes" id="UP001195483"/>
    </source>
</evidence>
<sequence>MAQKYLMAMNYVDMHANNVLKKHAKKRPLGDIESKHRYTPPQPVLSSRTVDIDVSGTRTYRPKSSADIIEEQHKLIHDIYTKTSRNTSSAPQRRTKSPTKNNEGDPNANFKKINIEVKGRPLTSHEYMSTVNGVRKPVISGKRPKTAGNKKNQQASKSFFMVRSDTDDLQETSQSHRDLTNKIHKQWDHERDLNQGKFVRGQRKAEISTNFDTWLTFGGGQGEGTEGLIDAFARLENTNEYYNIEGGVGSKIAEQLQKGDKIRIGINGDVQSQDLKIKKWNKERSSLIEGETQHYAGKAKMENKQRVIPLCWDDQIQKDNVKVIQARENREETTRLNLCEMHPVVFMKLIPEEKHVPKFKTGTRYMAINDNGFQVKQRKKAGSGADGKPQENKITVITIEHRTEEEEKKLQSMTVDDVLKKGIPKKGNQKTGSQSGKSVNAQDPLPDMATLLSQELPRGKENTFTSSKGSLAESYSSSSSVENPRQLVIKPTPPTYSLKPQQMDLSITASFSHQSSSRPSSETMPRSPVLNSKFVNQNRIGSGKSASRGSTRSTSSKTPAKSTSGSMPNVPFSGKTETEYIQISAPVKIPNLAPVKKSTDYMTQSMTNDVIRHVSQQNRSHSGVAQIKKQSDYMTHSMTNDFIRQQNRSHSGVREPLPSPEPNYQGDSGEITQQSPPSTPIKPITPSLSINIPTAEIYSEIGLETPHQGEVTPQDQRARNARDAQIDQITDLLVDVIIDSSSEETLMDKEKTENQITL</sequence>
<reference evidence="2" key="1">
    <citation type="journal article" date="2021" name="Genome Biol. Evol.">
        <title>A High-Quality Reference Genome for a Parasitic Bivalve with Doubly Uniparental Inheritance (Bivalvia: Unionida).</title>
        <authorList>
            <person name="Smith C.H."/>
        </authorList>
    </citation>
    <scope>NUCLEOTIDE SEQUENCE</scope>
    <source>
        <strain evidence="2">CHS0354</strain>
    </source>
</reference>
<keyword evidence="3" id="KW-1185">Reference proteome</keyword>
<evidence type="ECO:0000313" key="2">
    <source>
        <dbReference type="EMBL" id="KAK3580954.1"/>
    </source>
</evidence>
<protein>
    <submittedName>
        <fullName evidence="2">Uncharacterized protein</fullName>
    </submittedName>
</protein>
<feature type="compositionally biased region" description="Polar residues" evidence="1">
    <location>
        <begin position="498"/>
        <end position="509"/>
    </location>
</feature>
<feature type="compositionally biased region" description="Low complexity" evidence="1">
    <location>
        <begin position="510"/>
        <end position="521"/>
    </location>
</feature>
<gene>
    <name evidence="2" type="ORF">CHS0354_006981</name>
</gene>
<feature type="compositionally biased region" description="Polar residues" evidence="1">
    <location>
        <begin position="529"/>
        <end position="540"/>
    </location>
</feature>
<reference evidence="2" key="3">
    <citation type="submission" date="2023-05" db="EMBL/GenBank/DDBJ databases">
        <authorList>
            <person name="Smith C.H."/>
        </authorList>
    </citation>
    <scope>NUCLEOTIDE SEQUENCE</scope>
    <source>
        <strain evidence="2">CHS0354</strain>
        <tissue evidence="2">Mantle</tissue>
    </source>
</reference>
<feature type="region of interest" description="Disordered" evidence="1">
    <location>
        <begin position="646"/>
        <end position="687"/>
    </location>
</feature>
<feature type="region of interest" description="Disordered" evidence="1">
    <location>
        <begin position="79"/>
        <end position="110"/>
    </location>
</feature>
<feature type="compositionally biased region" description="Low complexity" evidence="1">
    <location>
        <begin position="466"/>
        <end position="480"/>
    </location>
</feature>
<feature type="compositionally biased region" description="Low complexity" evidence="1">
    <location>
        <begin position="672"/>
        <end position="687"/>
    </location>
</feature>
<evidence type="ECO:0000256" key="1">
    <source>
        <dbReference type="SAM" id="MobiDB-lite"/>
    </source>
</evidence>
<name>A0AAE0RWW8_9BIVA</name>
<comment type="caution">
    <text evidence="2">The sequence shown here is derived from an EMBL/GenBank/DDBJ whole genome shotgun (WGS) entry which is preliminary data.</text>
</comment>
<dbReference type="AlphaFoldDB" id="A0AAE0RWW8"/>
<proteinExistence type="predicted"/>
<feature type="compositionally biased region" description="Low complexity" evidence="1">
    <location>
        <begin position="541"/>
        <end position="566"/>
    </location>
</feature>
<feature type="compositionally biased region" description="Polar residues" evidence="1">
    <location>
        <begin position="81"/>
        <end position="92"/>
    </location>
</feature>
<dbReference type="EMBL" id="JAEAOA010000474">
    <property type="protein sequence ID" value="KAK3580954.1"/>
    <property type="molecule type" value="Genomic_DNA"/>
</dbReference>
<reference evidence="2" key="2">
    <citation type="journal article" date="2021" name="Genome Biol. Evol.">
        <title>Developing a high-quality reference genome for a parasitic bivalve with doubly uniparental inheritance (Bivalvia: Unionida).</title>
        <authorList>
            <person name="Smith C.H."/>
        </authorList>
    </citation>
    <scope>NUCLEOTIDE SEQUENCE</scope>
    <source>
        <strain evidence="2">CHS0354</strain>
        <tissue evidence="2">Mantle</tissue>
    </source>
</reference>
<feature type="compositionally biased region" description="Polar residues" evidence="1">
    <location>
        <begin position="429"/>
        <end position="441"/>
    </location>
</feature>
<accession>A0AAE0RWW8</accession>
<dbReference type="Proteomes" id="UP001195483">
    <property type="component" value="Unassembled WGS sequence"/>
</dbReference>